<gene>
    <name evidence="10" type="ORF">LSAA_14982</name>
</gene>
<dbReference type="GO" id="GO:0005789">
    <property type="term" value="C:endoplasmic reticulum membrane"/>
    <property type="evidence" value="ECO:0007669"/>
    <property type="project" value="UniProtKB-SubCell"/>
</dbReference>
<evidence type="ECO:0000256" key="8">
    <source>
        <dbReference type="ARBA" id="ARBA00049687"/>
    </source>
</evidence>
<sequence length="224" mass="25363">MLEVIIGVLIVLLSIAIYIKSKRKENNEVNEGGARRTGGGRGGRGLARMRRGVTSNTLEEDEEEANEEESLLEEAGMKLPDGKNWKKKDGKASNEGGEETGSRELERQKEQQLEKEDEERKEAIRQKEHEEYLKLKEAFVVDQEEDLASHFKMKAHDTIDRVQKLQEDGTLTGVIDDRGKFIYVSPDELEGIAKFIRQRGRVSITDIAENSHKLIKMNPVVTTS</sequence>
<feature type="compositionally biased region" description="Basic and acidic residues" evidence="9">
    <location>
        <begin position="100"/>
        <end position="123"/>
    </location>
</feature>
<organism evidence="10 11">
    <name type="scientific">Lepeophtheirus salmonis</name>
    <name type="common">Salmon louse</name>
    <name type="synonym">Caligus salmonis</name>
    <dbReference type="NCBI Taxonomy" id="72036"/>
    <lineage>
        <taxon>Eukaryota</taxon>
        <taxon>Metazoa</taxon>
        <taxon>Ecdysozoa</taxon>
        <taxon>Arthropoda</taxon>
        <taxon>Crustacea</taxon>
        <taxon>Multicrustacea</taxon>
        <taxon>Hexanauplia</taxon>
        <taxon>Copepoda</taxon>
        <taxon>Siphonostomatoida</taxon>
        <taxon>Caligidae</taxon>
        <taxon>Lepeophtheirus</taxon>
    </lineage>
</organism>
<feature type="region of interest" description="Disordered" evidence="9">
    <location>
        <begin position="26"/>
        <end position="123"/>
    </location>
</feature>
<dbReference type="PANTHER" id="PTHR48176:SF1">
    <property type="entry name" value="DDRGK DOMAIN-CONTAINING PROTEIN 1"/>
    <property type="match status" value="1"/>
</dbReference>
<evidence type="ECO:0000256" key="9">
    <source>
        <dbReference type="SAM" id="MobiDB-lite"/>
    </source>
</evidence>
<dbReference type="InterPro" id="IPR036388">
    <property type="entry name" value="WH-like_DNA-bd_sf"/>
</dbReference>
<dbReference type="OrthoDB" id="2285710at2759"/>
<keyword evidence="6" id="KW-0472">Membrane</keyword>
<comment type="subunit">
    <text evidence="8">Interacts with Atg9; the interaction is transient.</text>
</comment>
<dbReference type="AlphaFoldDB" id="A0A7R8D6F2"/>
<dbReference type="PANTHER" id="PTHR48176">
    <property type="entry name" value="DDRGK DOMAIN-CONTAINING PROTEIN 1"/>
    <property type="match status" value="1"/>
</dbReference>
<reference evidence="10" key="1">
    <citation type="submission" date="2021-02" db="EMBL/GenBank/DDBJ databases">
        <authorList>
            <person name="Bekaert M."/>
        </authorList>
    </citation>
    <scope>NUCLEOTIDE SEQUENCE</scope>
    <source>
        <strain evidence="10">IoA-00</strain>
    </source>
</reference>
<evidence type="ECO:0000313" key="10">
    <source>
        <dbReference type="EMBL" id="CAF3044270.1"/>
    </source>
</evidence>
<dbReference type="InterPro" id="IPR019153">
    <property type="entry name" value="DDRGK_dom-contain"/>
</dbReference>
<keyword evidence="4" id="KW-0812">Transmembrane</keyword>
<proteinExistence type="inferred from homology"/>
<evidence type="ECO:0000256" key="2">
    <source>
        <dbReference type="ARBA" id="ARBA00009829"/>
    </source>
</evidence>
<comment type="subcellular location">
    <subcellularLocation>
        <location evidence="1">Endoplasmic reticulum membrane</location>
        <topology evidence="1">Single-pass membrane protein</topology>
    </subcellularLocation>
</comment>
<keyword evidence="5" id="KW-1133">Transmembrane helix</keyword>
<evidence type="ECO:0000256" key="6">
    <source>
        <dbReference type="ARBA" id="ARBA00023136"/>
    </source>
</evidence>
<dbReference type="GO" id="GO:0044389">
    <property type="term" value="F:ubiquitin-like protein ligase binding"/>
    <property type="evidence" value="ECO:0007669"/>
    <property type="project" value="TreeGrafter"/>
</dbReference>
<name>A0A7R8D6F2_LEPSM</name>
<dbReference type="SMART" id="SM01128">
    <property type="entry name" value="DDRGK"/>
    <property type="match status" value="1"/>
</dbReference>
<evidence type="ECO:0000313" key="11">
    <source>
        <dbReference type="Proteomes" id="UP000675881"/>
    </source>
</evidence>
<evidence type="ECO:0000256" key="1">
    <source>
        <dbReference type="ARBA" id="ARBA00004389"/>
    </source>
</evidence>
<feature type="compositionally biased region" description="Acidic residues" evidence="9">
    <location>
        <begin position="58"/>
        <end position="72"/>
    </location>
</feature>
<comment type="function">
    <text evidence="7">Substrate adapter for ufmylation, the covalent attachment of the ubiquitin-like modifier UFM1 to substrate proteins. Required for ufmylation of Atg9; protects the nervous system during aging, possibly by stabilizing Atg9 and supporting its function.</text>
</comment>
<keyword evidence="11" id="KW-1185">Reference proteome</keyword>
<evidence type="ECO:0000256" key="7">
    <source>
        <dbReference type="ARBA" id="ARBA00049608"/>
    </source>
</evidence>
<dbReference type="InterPro" id="IPR036390">
    <property type="entry name" value="WH_DNA-bd_sf"/>
</dbReference>
<comment type="similarity">
    <text evidence="2">Belongs to the DDRGK1 family.</text>
</comment>
<protein>
    <recommendedName>
        <fullName evidence="3">DDRGK domain-containing protein 1</fullName>
    </recommendedName>
</protein>
<dbReference type="SUPFAM" id="SSF46785">
    <property type="entry name" value="Winged helix' DNA-binding domain"/>
    <property type="match status" value="1"/>
</dbReference>
<dbReference type="EMBL" id="HG994588">
    <property type="protein sequence ID" value="CAF3044270.1"/>
    <property type="molecule type" value="Genomic_DNA"/>
</dbReference>
<dbReference type="InterPro" id="IPR050899">
    <property type="entry name" value="DDRGK_domain-containing"/>
</dbReference>
<evidence type="ECO:0000256" key="5">
    <source>
        <dbReference type="ARBA" id="ARBA00022989"/>
    </source>
</evidence>
<evidence type="ECO:0000256" key="3">
    <source>
        <dbReference type="ARBA" id="ARBA00018218"/>
    </source>
</evidence>
<accession>A0A7R8D6F2</accession>
<feature type="compositionally biased region" description="Gly residues" evidence="9">
    <location>
        <begin position="35"/>
        <end position="45"/>
    </location>
</feature>
<dbReference type="Proteomes" id="UP000675881">
    <property type="component" value="Chromosome 9"/>
</dbReference>
<dbReference type="Gene3D" id="1.10.10.10">
    <property type="entry name" value="Winged helix-like DNA-binding domain superfamily/Winged helix DNA-binding domain"/>
    <property type="match status" value="1"/>
</dbReference>
<dbReference type="Pfam" id="PF09756">
    <property type="entry name" value="DDRGK"/>
    <property type="match status" value="1"/>
</dbReference>
<evidence type="ECO:0000256" key="4">
    <source>
        <dbReference type="ARBA" id="ARBA00022692"/>
    </source>
</evidence>